<sequence length="106" mass="11833">MVKMDIKLKKEMKNKTSNCTLPTSHTSMEQKKNVKRQDGGSVQQCGVQKNQHKCVSSCASSAGVFCHALFETGILAHTRLLKKVWEMSGRQNTEGRWSSFTPTGIM</sequence>
<name>A0A0E9WH69_ANGAN</name>
<organism evidence="1">
    <name type="scientific">Anguilla anguilla</name>
    <name type="common">European freshwater eel</name>
    <name type="synonym">Muraena anguilla</name>
    <dbReference type="NCBI Taxonomy" id="7936"/>
    <lineage>
        <taxon>Eukaryota</taxon>
        <taxon>Metazoa</taxon>
        <taxon>Chordata</taxon>
        <taxon>Craniata</taxon>
        <taxon>Vertebrata</taxon>
        <taxon>Euteleostomi</taxon>
        <taxon>Actinopterygii</taxon>
        <taxon>Neopterygii</taxon>
        <taxon>Teleostei</taxon>
        <taxon>Anguilliformes</taxon>
        <taxon>Anguillidae</taxon>
        <taxon>Anguilla</taxon>
    </lineage>
</organism>
<reference evidence="1" key="1">
    <citation type="submission" date="2014-11" db="EMBL/GenBank/DDBJ databases">
        <authorList>
            <person name="Amaro Gonzalez C."/>
        </authorList>
    </citation>
    <scope>NUCLEOTIDE SEQUENCE</scope>
</reference>
<dbReference type="AlphaFoldDB" id="A0A0E9WH69"/>
<proteinExistence type="predicted"/>
<reference evidence="1" key="2">
    <citation type="journal article" date="2015" name="Fish Shellfish Immunol.">
        <title>Early steps in the European eel (Anguilla anguilla)-Vibrio vulnificus interaction in the gills: Role of the RtxA13 toxin.</title>
        <authorList>
            <person name="Callol A."/>
            <person name="Pajuelo D."/>
            <person name="Ebbesson L."/>
            <person name="Teles M."/>
            <person name="MacKenzie S."/>
            <person name="Amaro C."/>
        </authorList>
    </citation>
    <scope>NUCLEOTIDE SEQUENCE</scope>
</reference>
<accession>A0A0E9WH69</accession>
<evidence type="ECO:0000313" key="1">
    <source>
        <dbReference type="EMBL" id="JAH88920.1"/>
    </source>
</evidence>
<dbReference type="EMBL" id="GBXM01019657">
    <property type="protein sequence ID" value="JAH88920.1"/>
    <property type="molecule type" value="Transcribed_RNA"/>
</dbReference>
<protein>
    <submittedName>
        <fullName evidence="1">Uncharacterized protein</fullName>
    </submittedName>
</protein>